<keyword evidence="3 4" id="KW-0378">Hydrolase</keyword>
<evidence type="ECO:0000256" key="4">
    <source>
        <dbReference type="RuleBase" id="RU367147"/>
    </source>
</evidence>
<accession>A0A9P4TZQ7</accession>
<dbReference type="Gene3D" id="3.40.50.1820">
    <property type="entry name" value="alpha/beta hydrolase"/>
    <property type="match status" value="1"/>
</dbReference>
<evidence type="ECO:0000313" key="5">
    <source>
        <dbReference type="EMBL" id="KAF2432769.1"/>
    </source>
</evidence>
<dbReference type="EMBL" id="MU007024">
    <property type="protein sequence ID" value="KAF2432769.1"/>
    <property type="molecule type" value="Genomic_DNA"/>
</dbReference>
<evidence type="ECO:0000256" key="1">
    <source>
        <dbReference type="ARBA" id="ARBA00022487"/>
    </source>
</evidence>
<evidence type="ECO:0000256" key="2">
    <source>
        <dbReference type="ARBA" id="ARBA00022729"/>
    </source>
</evidence>
<comment type="caution">
    <text evidence="5">The sequence shown here is derived from an EMBL/GenBank/DDBJ whole genome shotgun (WGS) entry which is preliminary data.</text>
</comment>
<dbReference type="InterPro" id="IPR010126">
    <property type="entry name" value="Esterase_phb"/>
</dbReference>
<name>A0A9P4TZQ7_9PEZI</name>
<keyword evidence="2" id="KW-0732">Signal</keyword>
<dbReference type="GO" id="GO:0045493">
    <property type="term" value="P:xylan catabolic process"/>
    <property type="evidence" value="ECO:0007669"/>
    <property type="project" value="UniProtKB-UniRule"/>
</dbReference>
<proteinExistence type="inferred from homology"/>
<dbReference type="InterPro" id="IPR050955">
    <property type="entry name" value="Plant_Biomass_Hydrol_Est"/>
</dbReference>
<dbReference type="InterPro" id="IPR029058">
    <property type="entry name" value="AB_hydrolase_fold"/>
</dbReference>
<sequence>MQKVPEAQWATGGNPTKLDMFYYAPSGLPPNAPIVVAIHYCLGSATMYQSTSNFIPAAKANNFAVIYPQATHDNRCWAVNTPATLTRGGGGDSDAIIKMVDFVAKKHQSDLKRVFVLGSSSGGMMTNVMVATYPDRFAAAASFSGIPYGCLKGSRGASPMTDSSPCVKGGIKKSGPDWAALVKEGTKGEFKGTYPPIAIWHQTGDPVVNFALEAEQVKQWTAVHGISSTESSKAASNPKAGTTKHIYGDGSKVIAYETSGAGHPHPVNIPEVLKWFGITK</sequence>
<comment type="function">
    <text evidence="4">Esterase involved in the hydrolysis of xylan, a major structural heterogeneous polysaccharide found in plant biomass representing the second most abundant polysaccharide in the biosphere, after cellulose.</text>
</comment>
<dbReference type="PANTHER" id="PTHR43037">
    <property type="entry name" value="UNNAMED PRODUCT-RELATED"/>
    <property type="match status" value="1"/>
</dbReference>
<dbReference type="Pfam" id="PF10503">
    <property type="entry name" value="Esterase_PHB"/>
    <property type="match status" value="1"/>
</dbReference>
<gene>
    <name evidence="5" type="ORF">EJ08DRAFT_585139</name>
</gene>
<comment type="similarity">
    <text evidence="4">Belongs to the carbohydrate esterase 1 (CE1) family.</text>
</comment>
<protein>
    <recommendedName>
        <fullName evidence="4">Carboxylic ester hydrolase</fullName>
        <ecNumber evidence="4">3.1.1.-</ecNumber>
    </recommendedName>
</protein>
<dbReference type="GO" id="GO:0005576">
    <property type="term" value="C:extracellular region"/>
    <property type="evidence" value="ECO:0007669"/>
    <property type="project" value="UniProtKB-SubCell"/>
</dbReference>
<reference evidence="5" key="1">
    <citation type="journal article" date="2020" name="Stud. Mycol.">
        <title>101 Dothideomycetes genomes: a test case for predicting lifestyles and emergence of pathogens.</title>
        <authorList>
            <person name="Haridas S."/>
            <person name="Albert R."/>
            <person name="Binder M."/>
            <person name="Bloem J."/>
            <person name="Labutti K."/>
            <person name="Salamov A."/>
            <person name="Andreopoulos B."/>
            <person name="Baker S."/>
            <person name="Barry K."/>
            <person name="Bills G."/>
            <person name="Bluhm B."/>
            <person name="Cannon C."/>
            <person name="Castanera R."/>
            <person name="Culley D."/>
            <person name="Daum C."/>
            <person name="Ezra D."/>
            <person name="Gonzalez J."/>
            <person name="Henrissat B."/>
            <person name="Kuo A."/>
            <person name="Liang C."/>
            <person name="Lipzen A."/>
            <person name="Lutzoni F."/>
            <person name="Magnuson J."/>
            <person name="Mondo S."/>
            <person name="Nolan M."/>
            <person name="Ohm R."/>
            <person name="Pangilinan J."/>
            <person name="Park H.-J."/>
            <person name="Ramirez L."/>
            <person name="Alfaro M."/>
            <person name="Sun H."/>
            <person name="Tritt A."/>
            <person name="Yoshinaga Y."/>
            <person name="Zwiers L.-H."/>
            <person name="Turgeon B."/>
            <person name="Goodwin S."/>
            <person name="Spatafora J."/>
            <person name="Crous P."/>
            <person name="Grigoriev I."/>
        </authorList>
    </citation>
    <scope>NUCLEOTIDE SEQUENCE</scope>
    <source>
        <strain evidence="5">CBS 130266</strain>
    </source>
</reference>
<keyword evidence="4" id="KW-0119">Carbohydrate metabolism</keyword>
<keyword evidence="1 4" id="KW-0719">Serine esterase</keyword>
<comment type="subcellular location">
    <subcellularLocation>
        <location evidence="4">Secreted</location>
    </subcellularLocation>
</comment>
<dbReference type="GO" id="GO:0052689">
    <property type="term" value="F:carboxylic ester hydrolase activity"/>
    <property type="evidence" value="ECO:0007669"/>
    <property type="project" value="UniProtKB-KW"/>
</dbReference>
<organism evidence="5 6">
    <name type="scientific">Tothia fuscella</name>
    <dbReference type="NCBI Taxonomy" id="1048955"/>
    <lineage>
        <taxon>Eukaryota</taxon>
        <taxon>Fungi</taxon>
        <taxon>Dikarya</taxon>
        <taxon>Ascomycota</taxon>
        <taxon>Pezizomycotina</taxon>
        <taxon>Dothideomycetes</taxon>
        <taxon>Pleosporomycetidae</taxon>
        <taxon>Venturiales</taxon>
        <taxon>Cylindrosympodiaceae</taxon>
        <taxon>Tothia</taxon>
    </lineage>
</organism>
<dbReference type="AlphaFoldDB" id="A0A9P4TZQ7"/>
<evidence type="ECO:0000313" key="6">
    <source>
        <dbReference type="Proteomes" id="UP000800235"/>
    </source>
</evidence>
<dbReference type="OrthoDB" id="2425929at2759"/>
<keyword evidence="4" id="KW-0624">Polysaccharide degradation</keyword>
<dbReference type="NCBIfam" id="TIGR01840">
    <property type="entry name" value="esterase_phb"/>
    <property type="match status" value="1"/>
</dbReference>
<dbReference type="SUPFAM" id="SSF53474">
    <property type="entry name" value="alpha/beta-Hydrolases"/>
    <property type="match status" value="1"/>
</dbReference>
<evidence type="ECO:0000256" key="3">
    <source>
        <dbReference type="ARBA" id="ARBA00022801"/>
    </source>
</evidence>
<keyword evidence="6" id="KW-1185">Reference proteome</keyword>
<keyword evidence="4" id="KW-0964">Secreted</keyword>
<dbReference type="EC" id="3.1.1.-" evidence="4"/>
<dbReference type="Proteomes" id="UP000800235">
    <property type="component" value="Unassembled WGS sequence"/>
</dbReference>
<dbReference type="PANTHER" id="PTHR43037:SF5">
    <property type="entry name" value="FERULOYL ESTERASE"/>
    <property type="match status" value="1"/>
</dbReference>